<dbReference type="InterPro" id="IPR000286">
    <property type="entry name" value="HDACs"/>
</dbReference>
<accession>A0AAD5WLD1</accession>
<protein>
    <recommendedName>
        <fullName evidence="2">Histone deacetylase domain-containing protein</fullName>
    </recommendedName>
</protein>
<dbReference type="PANTHER" id="PTHR10625">
    <property type="entry name" value="HISTONE DEACETYLASE HDAC1-RELATED"/>
    <property type="match status" value="1"/>
</dbReference>
<dbReference type="InterPro" id="IPR037138">
    <property type="entry name" value="His_deacetylse_dom_sf"/>
</dbReference>
<name>A0AAD5WLD1_PARTN</name>
<evidence type="ECO:0000259" key="2">
    <source>
        <dbReference type="Pfam" id="PF00850"/>
    </source>
</evidence>
<dbReference type="GO" id="GO:0141221">
    <property type="term" value="F:histone deacetylase activity, hydrolytic mechanism"/>
    <property type="evidence" value="ECO:0007669"/>
    <property type="project" value="UniProtKB-EC"/>
</dbReference>
<dbReference type="InterPro" id="IPR023801">
    <property type="entry name" value="His_deacetylse_dom"/>
</dbReference>
<reference evidence="3" key="1">
    <citation type="submission" date="2021-06" db="EMBL/GenBank/DDBJ databases">
        <title>Parelaphostrongylus tenuis whole genome reference sequence.</title>
        <authorList>
            <person name="Garwood T.J."/>
            <person name="Larsen P.A."/>
            <person name="Fountain-Jones N.M."/>
            <person name="Garbe J.R."/>
            <person name="Macchietto M.G."/>
            <person name="Kania S.A."/>
            <person name="Gerhold R.W."/>
            <person name="Richards J.E."/>
            <person name="Wolf T.M."/>
        </authorList>
    </citation>
    <scope>NUCLEOTIDE SEQUENCE</scope>
    <source>
        <strain evidence="3">MNPRO001-30</strain>
        <tissue evidence="3">Meninges</tissue>
    </source>
</reference>
<dbReference type="Proteomes" id="UP001196413">
    <property type="component" value="Unassembled WGS sequence"/>
</dbReference>
<sequence length="436" mass="49494">MMHDSKSIFVPPRREDIRKTGAIYQENLPRFDWKCALPVLTKTLLIHNCGTEQHFSISDAHHPEKPERVAKILRELKKSGLRSRCKVVGSRRLATEAELELVHERPYIQKMKRTVEMSDNQLRTTEDGLDSIFLTRDTFAIARRAVGSVLECVDRVLSVAVGELNAFAVIRPPGHHAGISAPSGFCIFNNVAIATKYAIDKYNVRRILIFDWDVHHGNGTQQIFYEDDRVLYMSVHRHDNGDFYPVDQPKDYIDVGKGTGKGYSLNLPWNHSRIGDEAYRAAFAKVIMPIAYEFNPELVFISAGFDAAAGDPLGQYMVSPDTFALMTYQLTALSGGRIIAVLEGGYNLDMMAKCAAAVCRVMVDGGTRRVMESEGSGDLKFQSRLHRGVWDSIRGVATVHEQYWKCLRGFQKKRLYVGKWRVKRLKLRNALRRRCR</sequence>
<dbReference type="PANTHER" id="PTHR10625:SF47">
    <property type="entry name" value="HISTONE DEACETYLASE 6"/>
    <property type="match status" value="1"/>
</dbReference>
<dbReference type="GO" id="GO:0040029">
    <property type="term" value="P:epigenetic regulation of gene expression"/>
    <property type="evidence" value="ECO:0007669"/>
    <property type="project" value="TreeGrafter"/>
</dbReference>
<comment type="catalytic activity">
    <reaction evidence="1">
        <text>N(6)-acetyl-L-lysyl-[histone] + H2O = L-lysyl-[histone] + acetate</text>
        <dbReference type="Rhea" id="RHEA:58196"/>
        <dbReference type="Rhea" id="RHEA-COMP:9845"/>
        <dbReference type="Rhea" id="RHEA-COMP:11338"/>
        <dbReference type="ChEBI" id="CHEBI:15377"/>
        <dbReference type="ChEBI" id="CHEBI:29969"/>
        <dbReference type="ChEBI" id="CHEBI:30089"/>
        <dbReference type="ChEBI" id="CHEBI:61930"/>
        <dbReference type="EC" id="3.5.1.98"/>
    </reaction>
</comment>
<dbReference type="PRINTS" id="PR01270">
    <property type="entry name" value="HDASUPER"/>
</dbReference>
<evidence type="ECO:0000313" key="4">
    <source>
        <dbReference type="Proteomes" id="UP001196413"/>
    </source>
</evidence>
<dbReference type="AlphaFoldDB" id="A0AAD5WLD1"/>
<dbReference type="SUPFAM" id="SSF52768">
    <property type="entry name" value="Arginase/deacetylase"/>
    <property type="match status" value="1"/>
</dbReference>
<dbReference type="EMBL" id="JAHQIW010007317">
    <property type="protein sequence ID" value="KAJ1373598.1"/>
    <property type="molecule type" value="Genomic_DNA"/>
</dbReference>
<keyword evidence="4" id="KW-1185">Reference proteome</keyword>
<comment type="caution">
    <text evidence="3">The sequence shown here is derived from an EMBL/GenBank/DDBJ whole genome shotgun (WGS) entry which is preliminary data.</text>
</comment>
<organism evidence="3 4">
    <name type="scientific">Parelaphostrongylus tenuis</name>
    <name type="common">Meningeal worm</name>
    <dbReference type="NCBI Taxonomy" id="148309"/>
    <lineage>
        <taxon>Eukaryota</taxon>
        <taxon>Metazoa</taxon>
        <taxon>Ecdysozoa</taxon>
        <taxon>Nematoda</taxon>
        <taxon>Chromadorea</taxon>
        <taxon>Rhabditida</taxon>
        <taxon>Rhabditina</taxon>
        <taxon>Rhabditomorpha</taxon>
        <taxon>Strongyloidea</taxon>
        <taxon>Metastrongylidae</taxon>
        <taxon>Parelaphostrongylus</taxon>
    </lineage>
</organism>
<evidence type="ECO:0000313" key="3">
    <source>
        <dbReference type="EMBL" id="KAJ1373598.1"/>
    </source>
</evidence>
<feature type="domain" description="Histone deacetylase" evidence="2">
    <location>
        <begin position="62"/>
        <end position="361"/>
    </location>
</feature>
<proteinExistence type="predicted"/>
<dbReference type="InterPro" id="IPR023696">
    <property type="entry name" value="Ureohydrolase_dom_sf"/>
</dbReference>
<evidence type="ECO:0000256" key="1">
    <source>
        <dbReference type="ARBA" id="ARBA00048287"/>
    </source>
</evidence>
<dbReference type="Gene3D" id="3.40.800.20">
    <property type="entry name" value="Histone deacetylase domain"/>
    <property type="match status" value="1"/>
</dbReference>
<gene>
    <name evidence="3" type="ORF">KIN20_036054</name>
</gene>
<dbReference type="Pfam" id="PF00850">
    <property type="entry name" value="Hist_deacetyl"/>
    <property type="match status" value="1"/>
</dbReference>
<dbReference type="GO" id="GO:0000118">
    <property type="term" value="C:histone deacetylase complex"/>
    <property type="evidence" value="ECO:0007669"/>
    <property type="project" value="TreeGrafter"/>
</dbReference>